<proteinExistence type="predicted"/>
<reference evidence="1" key="2">
    <citation type="journal article" date="2015" name="Fish Shellfish Immunol.">
        <title>Early steps in the European eel (Anguilla anguilla)-Vibrio vulnificus interaction in the gills: Role of the RtxA13 toxin.</title>
        <authorList>
            <person name="Callol A."/>
            <person name="Pajuelo D."/>
            <person name="Ebbesson L."/>
            <person name="Teles M."/>
            <person name="MacKenzie S."/>
            <person name="Amaro C."/>
        </authorList>
    </citation>
    <scope>NUCLEOTIDE SEQUENCE</scope>
</reference>
<dbReference type="EMBL" id="GBXM01051450">
    <property type="protein sequence ID" value="JAH57127.1"/>
    <property type="molecule type" value="Transcribed_RNA"/>
</dbReference>
<accession>A0A0E9TUH6</accession>
<protein>
    <submittedName>
        <fullName evidence="1">Uncharacterized protein</fullName>
    </submittedName>
</protein>
<name>A0A0E9TUH6_ANGAN</name>
<dbReference type="AlphaFoldDB" id="A0A0E9TUH6"/>
<reference evidence="1" key="1">
    <citation type="submission" date="2014-11" db="EMBL/GenBank/DDBJ databases">
        <authorList>
            <person name="Amaro Gonzalez C."/>
        </authorList>
    </citation>
    <scope>NUCLEOTIDE SEQUENCE</scope>
</reference>
<organism evidence="1">
    <name type="scientific">Anguilla anguilla</name>
    <name type="common">European freshwater eel</name>
    <name type="synonym">Muraena anguilla</name>
    <dbReference type="NCBI Taxonomy" id="7936"/>
    <lineage>
        <taxon>Eukaryota</taxon>
        <taxon>Metazoa</taxon>
        <taxon>Chordata</taxon>
        <taxon>Craniata</taxon>
        <taxon>Vertebrata</taxon>
        <taxon>Euteleostomi</taxon>
        <taxon>Actinopterygii</taxon>
        <taxon>Neopterygii</taxon>
        <taxon>Teleostei</taxon>
        <taxon>Anguilliformes</taxon>
        <taxon>Anguillidae</taxon>
        <taxon>Anguilla</taxon>
    </lineage>
</organism>
<sequence length="30" mass="3445">MSTKVTAFSYWQKCMKKSTSCQNLVTEVTN</sequence>
<evidence type="ECO:0000313" key="1">
    <source>
        <dbReference type="EMBL" id="JAH57127.1"/>
    </source>
</evidence>